<feature type="transmembrane region" description="Helical" evidence="1">
    <location>
        <begin position="7"/>
        <end position="26"/>
    </location>
</feature>
<protein>
    <submittedName>
        <fullName evidence="2">DoxX family protein</fullName>
    </submittedName>
</protein>
<keyword evidence="3" id="KW-1185">Reference proteome</keyword>
<feature type="transmembrane region" description="Helical" evidence="1">
    <location>
        <begin position="46"/>
        <end position="64"/>
    </location>
</feature>
<keyword evidence="1" id="KW-0472">Membrane</keyword>
<evidence type="ECO:0000313" key="3">
    <source>
        <dbReference type="Proteomes" id="UP000305848"/>
    </source>
</evidence>
<reference evidence="2 3" key="1">
    <citation type="submission" date="2019-05" db="EMBL/GenBank/DDBJ databases">
        <title>Panacibacter sp. strain 17mud1-8 Genome sequencing and assembly.</title>
        <authorList>
            <person name="Chhetri G."/>
        </authorList>
    </citation>
    <scope>NUCLEOTIDE SEQUENCE [LARGE SCALE GENOMIC DNA]</scope>
    <source>
        <strain evidence="2 3">17mud1-8</strain>
    </source>
</reference>
<evidence type="ECO:0000313" key="2">
    <source>
        <dbReference type="EMBL" id="TKK70748.1"/>
    </source>
</evidence>
<keyword evidence="1" id="KW-0812">Transmembrane</keyword>
<organism evidence="2 3">
    <name type="scientific">Ilyomonas limi</name>
    <dbReference type="NCBI Taxonomy" id="2575867"/>
    <lineage>
        <taxon>Bacteria</taxon>
        <taxon>Pseudomonadati</taxon>
        <taxon>Bacteroidota</taxon>
        <taxon>Chitinophagia</taxon>
        <taxon>Chitinophagales</taxon>
        <taxon>Chitinophagaceae</taxon>
        <taxon>Ilyomonas</taxon>
    </lineage>
</organism>
<keyword evidence="1" id="KW-1133">Transmembrane helix</keyword>
<dbReference type="RefSeq" id="WP_137260347.1">
    <property type="nucleotide sequence ID" value="NZ_SZQL01000002.1"/>
</dbReference>
<sequence length="129" mass="14117">MTHHHTIARIAVIILGIVLICFGLYHFLNPENLVGYVPAFMPGGQLWVYITGAAFILAGIAFILHKQVNIAGYLLALLLVIFVLTIHLPNYLNSGSPEMRQVAFVNLLKDTALAAFALYLASNARNLEG</sequence>
<gene>
    <name evidence="2" type="ORF">FC093_03380</name>
</gene>
<dbReference type="EMBL" id="SZQL01000002">
    <property type="protein sequence ID" value="TKK70748.1"/>
    <property type="molecule type" value="Genomic_DNA"/>
</dbReference>
<feature type="transmembrane region" description="Helical" evidence="1">
    <location>
        <begin position="101"/>
        <end position="121"/>
    </location>
</feature>
<feature type="transmembrane region" description="Helical" evidence="1">
    <location>
        <begin position="71"/>
        <end position="89"/>
    </location>
</feature>
<dbReference type="Proteomes" id="UP000305848">
    <property type="component" value="Unassembled WGS sequence"/>
</dbReference>
<accession>A0A4U3L695</accession>
<comment type="caution">
    <text evidence="2">The sequence shown here is derived from an EMBL/GenBank/DDBJ whole genome shotgun (WGS) entry which is preliminary data.</text>
</comment>
<proteinExistence type="predicted"/>
<dbReference type="OrthoDB" id="676045at2"/>
<name>A0A4U3L695_9BACT</name>
<evidence type="ECO:0000256" key="1">
    <source>
        <dbReference type="SAM" id="Phobius"/>
    </source>
</evidence>
<dbReference type="AlphaFoldDB" id="A0A4U3L695"/>